<dbReference type="AlphaFoldDB" id="A0A0F9AZA8"/>
<name>A0A0F9AZA8_9ZZZZ</name>
<comment type="caution">
    <text evidence="1">The sequence shown here is derived from an EMBL/GenBank/DDBJ whole genome shotgun (WGS) entry which is preliminary data.</text>
</comment>
<protein>
    <submittedName>
        <fullName evidence="1">Uncharacterized protein</fullName>
    </submittedName>
</protein>
<dbReference type="EMBL" id="LAZR01052085">
    <property type="protein sequence ID" value="KKK83734.1"/>
    <property type="molecule type" value="Genomic_DNA"/>
</dbReference>
<proteinExistence type="predicted"/>
<sequence length="66" mass="7683">NERLRGEVKKLLEAVHSLPEHVEYLVDKLPSKKLEDNLAFLAARGEEGWIIVDRDGKDIIFVRERK</sequence>
<accession>A0A0F9AZA8</accession>
<evidence type="ECO:0000313" key="1">
    <source>
        <dbReference type="EMBL" id="KKK83734.1"/>
    </source>
</evidence>
<gene>
    <name evidence="1" type="ORF">LCGC14_2790390</name>
</gene>
<organism evidence="1">
    <name type="scientific">marine sediment metagenome</name>
    <dbReference type="NCBI Taxonomy" id="412755"/>
    <lineage>
        <taxon>unclassified sequences</taxon>
        <taxon>metagenomes</taxon>
        <taxon>ecological metagenomes</taxon>
    </lineage>
</organism>
<feature type="non-terminal residue" evidence="1">
    <location>
        <position position="1"/>
    </location>
</feature>
<reference evidence="1" key="1">
    <citation type="journal article" date="2015" name="Nature">
        <title>Complex archaea that bridge the gap between prokaryotes and eukaryotes.</title>
        <authorList>
            <person name="Spang A."/>
            <person name="Saw J.H."/>
            <person name="Jorgensen S.L."/>
            <person name="Zaremba-Niedzwiedzka K."/>
            <person name="Martijn J."/>
            <person name="Lind A.E."/>
            <person name="van Eijk R."/>
            <person name="Schleper C."/>
            <person name="Guy L."/>
            <person name="Ettema T.J."/>
        </authorList>
    </citation>
    <scope>NUCLEOTIDE SEQUENCE</scope>
</reference>